<evidence type="ECO:0000313" key="6">
    <source>
        <dbReference type="Proteomes" id="UP000050786"/>
    </source>
</evidence>
<dbReference type="SUPFAM" id="SSF52317">
    <property type="entry name" value="Class I glutamine amidotransferase-like"/>
    <property type="match status" value="1"/>
</dbReference>
<name>A0A0P1EKT6_9RHOB</name>
<dbReference type="InterPro" id="IPR029062">
    <property type="entry name" value="Class_I_gatase-like"/>
</dbReference>
<proteinExistence type="predicted"/>
<dbReference type="PROSITE" id="PS00041">
    <property type="entry name" value="HTH_ARAC_FAMILY_1"/>
    <property type="match status" value="1"/>
</dbReference>
<organism evidence="5 6">
    <name type="scientific">Ruegeria atlantica</name>
    <dbReference type="NCBI Taxonomy" id="81569"/>
    <lineage>
        <taxon>Bacteria</taxon>
        <taxon>Pseudomonadati</taxon>
        <taxon>Pseudomonadota</taxon>
        <taxon>Alphaproteobacteria</taxon>
        <taxon>Rhodobacterales</taxon>
        <taxon>Roseobacteraceae</taxon>
        <taxon>Ruegeria</taxon>
    </lineage>
</organism>
<dbReference type="Proteomes" id="UP000050786">
    <property type="component" value="Unassembled WGS sequence"/>
</dbReference>
<dbReference type="AlphaFoldDB" id="A0A0P1EKT6"/>
<keyword evidence="2" id="KW-0238">DNA-binding</keyword>
<dbReference type="PANTHER" id="PTHR43130">
    <property type="entry name" value="ARAC-FAMILY TRANSCRIPTIONAL REGULATOR"/>
    <property type="match status" value="1"/>
</dbReference>
<dbReference type="GO" id="GO:0003700">
    <property type="term" value="F:DNA-binding transcription factor activity"/>
    <property type="evidence" value="ECO:0007669"/>
    <property type="project" value="InterPro"/>
</dbReference>
<dbReference type="InterPro" id="IPR018060">
    <property type="entry name" value="HTH_AraC"/>
</dbReference>
<keyword evidence="1" id="KW-0805">Transcription regulation</keyword>
<dbReference type="RefSeq" id="WP_058271433.1">
    <property type="nucleotide sequence ID" value="NZ_CYPS01000008.1"/>
</dbReference>
<accession>A0A0P1EKT6</accession>
<dbReference type="EMBL" id="CYPS01000008">
    <property type="protein sequence ID" value="CUH41290.1"/>
    <property type="molecule type" value="Genomic_DNA"/>
</dbReference>
<protein>
    <submittedName>
        <fullName evidence="5">Carnitine catabolism transcriptional activator</fullName>
    </submittedName>
</protein>
<dbReference type="SUPFAM" id="SSF46689">
    <property type="entry name" value="Homeodomain-like"/>
    <property type="match status" value="2"/>
</dbReference>
<dbReference type="PANTHER" id="PTHR43130:SF3">
    <property type="entry name" value="HTH-TYPE TRANSCRIPTIONAL REGULATOR RV1931C"/>
    <property type="match status" value="1"/>
</dbReference>
<gene>
    <name evidence="5" type="primary">cdhR_1</name>
    <name evidence="5" type="ORF">RUM4293_00158</name>
</gene>
<keyword evidence="3" id="KW-0804">Transcription</keyword>
<feature type="domain" description="HTH araC/xylS-type" evidence="4">
    <location>
        <begin position="221"/>
        <end position="319"/>
    </location>
</feature>
<keyword evidence="6" id="KW-1185">Reference proteome</keyword>
<dbReference type="InterPro" id="IPR018062">
    <property type="entry name" value="HTH_AraC-typ_CS"/>
</dbReference>
<dbReference type="CDD" id="cd03136">
    <property type="entry name" value="GATase1_AraC_ArgR_like"/>
    <property type="match status" value="1"/>
</dbReference>
<dbReference type="Gene3D" id="3.40.50.880">
    <property type="match status" value="1"/>
</dbReference>
<dbReference type="Pfam" id="PF12833">
    <property type="entry name" value="HTH_18"/>
    <property type="match status" value="1"/>
</dbReference>
<dbReference type="InterPro" id="IPR009057">
    <property type="entry name" value="Homeodomain-like_sf"/>
</dbReference>
<evidence type="ECO:0000256" key="3">
    <source>
        <dbReference type="ARBA" id="ARBA00023163"/>
    </source>
</evidence>
<dbReference type="GO" id="GO:0043565">
    <property type="term" value="F:sequence-specific DNA binding"/>
    <property type="evidence" value="ECO:0007669"/>
    <property type="project" value="InterPro"/>
</dbReference>
<evidence type="ECO:0000313" key="5">
    <source>
        <dbReference type="EMBL" id="CUH41290.1"/>
    </source>
</evidence>
<reference evidence="6" key="1">
    <citation type="submission" date="2015-09" db="EMBL/GenBank/DDBJ databases">
        <authorList>
            <person name="Rodrigo-Torres L."/>
            <person name="Arahal D.R."/>
        </authorList>
    </citation>
    <scope>NUCLEOTIDE SEQUENCE [LARGE SCALE GENOMIC DNA]</scope>
    <source>
        <strain evidence="6">CECT 4293</strain>
    </source>
</reference>
<evidence type="ECO:0000259" key="4">
    <source>
        <dbReference type="PROSITE" id="PS01124"/>
    </source>
</evidence>
<evidence type="ECO:0000256" key="2">
    <source>
        <dbReference type="ARBA" id="ARBA00023125"/>
    </source>
</evidence>
<dbReference type="PROSITE" id="PS01124">
    <property type="entry name" value="HTH_ARAC_FAMILY_2"/>
    <property type="match status" value="1"/>
</dbReference>
<sequence>MRNEDRIKIGFLLFDGFPMACLTSVIEPLRAANEIAGQEAFCWSLLSERQQKIRSSAGVRFEAEQSLADCKDIDILFLLSSPTSGFDNTTVGNGALRSLGRHGTVLGGISGGVFPLVRSGVMGGQPVSVHWCYEAAFLAEFPEVDSRSEVIVKTATRYTAAGAAAGFDLALHLIEDRLGGDVAHEVACWFQHPMMRGAGVRQQVPTTTAPETGDSLPPLVSRCVDLFAGHMSDPISIAEAAQKIGVTPRQVERAFKQATGQSPSHYYRAMRMKAARQMVVYTKDPIADIAAAIGYGSVAPLVTHYRSAFGLSPSEDRRRINRFRVEGNAPLPSV</sequence>
<dbReference type="SMART" id="SM00342">
    <property type="entry name" value="HTH_ARAC"/>
    <property type="match status" value="1"/>
</dbReference>
<evidence type="ECO:0000256" key="1">
    <source>
        <dbReference type="ARBA" id="ARBA00023015"/>
    </source>
</evidence>
<dbReference type="InterPro" id="IPR052158">
    <property type="entry name" value="INH-QAR"/>
</dbReference>
<dbReference type="Gene3D" id="1.10.10.60">
    <property type="entry name" value="Homeodomain-like"/>
    <property type="match status" value="1"/>
</dbReference>